<dbReference type="SUPFAM" id="SSF56112">
    <property type="entry name" value="Protein kinase-like (PK-like)"/>
    <property type="match status" value="1"/>
</dbReference>
<dbReference type="InterPro" id="IPR000719">
    <property type="entry name" value="Prot_kinase_dom"/>
</dbReference>
<dbReference type="PROSITE" id="PS50011">
    <property type="entry name" value="PROTEIN_KINASE_DOM"/>
    <property type="match status" value="1"/>
</dbReference>
<dbReference type="GeneID" id="24094094"/>
<dbReference type="GO" id="GO:0005524">
    <property type="term" value="F:ATP binding"/>
    <property type="evidence" value="ECO:0007669"/>
    <property type="project" value="InterPro"/>
</dbReference>
<dbReference type="InParanoid" id="J4G0U9"/>
<dbReference type="Gene3D" id="1.10.510.10">
    <property type="entry name" value="Transferase(Phosphotransferase) domain 1"/>
    <property type="match status" value="1"/>
</dbReference>
<dbReference type="InterPro" id="IPR011009">
    <property type="entry name" value="Kinase-like_dom_sf"/>
</dbReference>
<proteinExistence type="predicted"/>
<name>J4G0U9_9APHY</name>
<sequence>MSTKRAASSRVELSPSERLQRSDQLFSKLTKWEIRWRDRQSFLQTRGYMLRPRYRPGWNPSWRGSGLHPRLFEDSIALPFREHLIDATRISDSQLVYIKRVKTGDNESRIAINLSAPSIRDEPDNHCVPILDTFQDIDDDQISYIVMPFLRLISRPPCETVEDVVDLVDQLLEGLVFLHKHGVAHRDCSYKNIMMDAALLFPQGHHPVRENYLPDGLTPTSSLPRTGIPIKYYYVDFGISVHIPPDQFPKLALGAFGRDQEVPELSTEVPYDPFKVDIFIIGNVFRREFHDKISNIDFLVPLIQCMIRVDPALRPGATETLTQWKKIRSSISGLHRQWRLRFRDESLVSKVISDTTCLAKGVVYVGRRVFEWTVSIQG</sequence>
<dbReference type="RefSeq" id="XP_012178466.1">
    <property type="nucleotide sequence ID" value="XM_012323076.1"/>
</dbReference>
<protein>
    <recommendedName>
        <fullName evidence="1">Protein kinase domain-containing protein</fullName>
    </recommendedName>
</protein>
<gene>
    <name evidence="2" type="ORF">FIBRA_01198</name>
</gene>
<dbReference type="HOGENOM" id="CLU_044121_2_1_1"/>
<keyword evidence="3" id="KW-1185">Reference proteome</keyword>
<evidence type="ECO:0000313" key="2">
    <source>
        <dbReference type="EMBL" id="CCL99183.1"/>
    </source>
</evidence>
<dbReference type="SMART" id="SM00220">
    <property type="entry name" value="S_TKc"/>
    <property type="match status" value="1"/>
</dbReference>
<dbReference type="GO" id="GO:0004672">
    <property type="term" value="F:protein kinase activity"/>
    <property type="evidence" value="ECO:0007669"/>
    <property type="project" value="InterPro"/>
</dbReference>
<dbReference type="Proteomes" id="UP000006352">
    <property type="component" value="Unassembled WGS sequence"/>
</dbReference>
<dbReference type="OrthoDB" id="5987198at2759"/>
<reference evidence="2 3" key="1">
    <citation type="journal article" date="2012" name="Appl. Environ. Microbiol.">
        <title>Short-read sequencing for genomic analysis of the brown rot fungus Fibroporia radiculosa.</title>
        <authorList>
            <person name="Tang J.D."/>
            <person name="Perkins A.D."/>
            <person name="Sonstegard T.S."/>
            <person name="Schroeder S.G."/>
            <person name="Burgess S.C."/>
            <person name="Diehl S.V."/>
        </authorList>
    </citation>
    <scope>NUCLEOTIDE SEQUENCE [LARGE SCALE GENOMIC DNA]</scope>
    <source>
        <strain evidence="2 3">TFFH 294</strain>
    </source>
</reference>
<evidence type="ECO:0000259" key="1">
    <source>
        <dbReference type="PROSITE" id="PS50011"/>
    </source>
</evidence>
<feature type="domain" description="Protein kinase" evidence="1">
    <location>
        <begin position="1"/>
        <end position="378"/>
    </location>
</feature>
<accession>J4G0U9</accession>
<dbReference type="AlphaFoldDB" id="J4G0U9"/>
<dbReference type="EMBL" id="HE796918">
    <property type="protein sequence ID" value="CCL99183.1"/>
    <property type="molecule type" value="Genomic_DNA"/>
</dbReference>
<organism evidence="2 3">
    <name type="scientific">Fibroporia radiculosa</name>
    <dbReference type="NCBI Taxonomy" id="599839"/>
    <lineage>
        <taxon>Eukaryota</taxon>
        <taxon>Fungi</taxon>
        <taxon>Dikarya</taxon>
        <taxon>Basidiomycota</taxon>
        <taxon>Agaricomycotina</taxon>
        <taxon>Agaricomycetes</taxon>
        <taxon>Polyporales</taxon>
        <taxon>Fibroporiaceae</taxon>
        <taxon>Fibroporia</taxon>
    </lineage>
</organism>
<evidence type="ECO:0000313" key="3">
    <source>
        <dbReference type="Proteomes" id="UP000006352"/>
    </source>
</evidence>
<dbReference type="STRING" id="599839.J4G0U9"/>